<dbReference type="InterPro" id="IPR052974">
    <property type="entry name" value="GH79_Enzymes"/>
</dbReference>
<keyword evidence="2" id="KW-1185">Reference proteome</keyword>
<dbReference type="OrthoDB" id="2796951at2759"/>
<dbReference type="PANTHER" id="PTHR36183:SF2">
    <property type="entry name" value="BETA-GLUCURONIDASE C-TERMINAL DOMAIN-CONTAINING PROTEIN"/>
    <property type="match status" value="1"/>
</dbReference>
<evidence type="ECO:0000313" key="1">
    <source>
        <dbReference type="EMBL" id="RAL62195.1"/>
    </source>
</evidence>
<comment type="caution">
    <text evidence="1">The sequence shown here is derived from an EMBL/GenBank/DDBJ whole genome shotgun (WGS) entry which is preliminary data.</text>
</comment>
<dbReference type="Gene3D" id="3.20.20.80">
    <property type="entry name" value="Glycosidases"/>
    <property type="match status" value="1"/>
</dbReference>
<gene>
    <name evidence="1" type="ORF">DID88_002679</name>
</gene>
<reference evidence="1 2" key="1">
    <citation type="submission" date="2018-06" db="EMBL/GenBank/DDBJ databases">
        <title>Genome Sequence of the Brown Rot Fungal Pathogen Monilinia fructigena.</title>
        <authorList>
            <person name="Landi L."/>
            <person name="De Miccolis Angelini R.M."/>
            <person name="Pollastro S."/>
            <person name="Abate D."/>
            <person name="Faretra F."/>
            <person name="Romanazzi G."/>
        </authorList>
    </citation>
    <scope>NUCLEOTIDE SEQUENCE [LARGE SCALE GENOMIC DNA]</scope>
    <source>
        <strain evidence="1 2">Mfrg269</strain>
    </source>
</reference>
<protein>
    <recommendedName>
        <fullName evidence="3">Glycoside hydrolase family 5 domain-containing protein</fullName>
    </recommendedName>
</protein>
<dbReference type="SUPFAM" id="SSF51445">
    <property type="entry name" value="(Trans)glycosidases"/>
    <property type="match status" value="1"/>
</dbReference>
<accession>A0A395IPF4</accession>
<dbReference type="InterPro" id="IPR017853">
    <property type="entry name" value="GH"/>
</dbReference>
<proteinExistence type="predicted"/>
<name>A0A395IPF4_9HELO</name>
<dbReference type="PANTHER" id="PTHR36183">
    <property type="entry name" value="BETA-GLUCURONIDASE"/>
    <property type="match status" value="1"/>
</dbReference>
<dbReference type="Proteomes" id="UP000249056">
    <property type="component" value="Unassembled WGS sequence"/>
</dbReference>
<dbReference type="EMBL" id="QKRW01000026">
    <property type="protein sequence ID" value="RAL62195.1"/>
    <property type="molecule type" value="Genomic_DNA"/>
</dbReference>
<evidence type="ECO:0000313" key="2">
    <source>
        <dbReference type="Proteomes" id="UP000249056"/>
    </source>
</evidence>
<dbReference type="AlphaFoldDB" id="A0A395IPF4"/>
<sequence>MGLGGNNSAGWQTLLDTIPLACKALEGGKLLLWEYGNEPDLFSTSAQGPVRPPTWNESTYVSQWLNGSRRINEEVAKVCPDLASYGFMAPSFAGVETTSTPVITWNNGINIDKDIEFISSSHNYIGGATQPGVTLQGTLMNHTQTKVSIARQLNVSNLLASSNLPFILGETNSLYNQGAPGLSNAYGAALWNLDFALYGASKNIHRIQ</sequence>
<evidence type="ECO:0008006" key="3">
    <source>
        <dbReference type="Google" id="ProtNLM"/>
    </source>
</evidence>
<organism evidence="1 2">
    <name type="scientific">Monilinia fructigena</name>
    <dbReference type="NCBI Taxonomy" id="38457"/>
    <lineage>
        <taxon>Eukaryota</taxon>
        <taxon>Fungi</taxon>
        <taxon>Dikarya</taxon>
        <taxon>Ascomycota</taxon>
        <taxon>Pezizomycotina</taxon>
        <taxon>Leotiomycetes</taxon>
        <taxon>Helotiales</taxon>
        <taxon>Sclerotiniaceae</taxon>
        <taxon>Monilinia</taxon>
    </lineage>
</organism>